<reference evidence="1" key="1">
    <citation type="submission" date="2020-04" db="EMBL/GenBank/DDBJ databases">
        <authorList>
            <person name="Chiriac C."/>
            <person name="Salcher M."/>
            <person name="Ghai R."/>
            <person name="Kavagutti S V."/>
        </authorList>
    </citation>
    <scope>NUCLEOTIDE SEQUENCE</scope>
</reference>
<evidence type="ECO:0000313" key="1">
    <source>
        <dbReference type="EMBL" id="CAB4130202.1"/>
    </source>
</evidence>
<proteinExistence type="predicted"/>
<gene>
    <name evidence="1" type="ORF">UFOVP117_306</name>
</gene>
<sequence length="78" mass="8974">MTKEEVEELAEGAILLDGFDECITGVVEEFGNGIRILYSRDKILESLQKDMSYEDALEYYYYNIVGGHFGERNPLFLL</sequence>
<protein>
    <submittedName>
        <fullName evidence="1">Uncharacterized protein</fullName>
    </submittedName>
</protein>
<organism evidence="1">
    <name type="scientific">uncultured Caudovirales phage</name>
    <dbReference type="NCBI Taxonomy" id="2100421"/>
    <lineage>
        <taxon>Viruses</taxon>
        <taxon>Duplodnaviria</taxon>
        <taxon>Heunggongvirae</taxon>
        <taxon>Uroviricota</taxon>
        <taxon>Caudoviricetes</taxon>
        <taxon>Peduoviridae</taxon>
        <taxon>Maltschvirus</taxon>
        <taxon>Maltschvirus maltsch</taxon>
    </lineage>
</organism>
<dbReference type="EMBL" id="LR796235">
    <property type="protein sequence ID" value="CAB4130202.1"/>
    <property type="molecule type" value="Genomic_DNA"/>
</dbReference>
<accession>A0A6J5L9X0</accession>
<name>A0A6J5L9X0_9CAUD</name>